<evidence type="ECO:0000256" key="4">
    <source>
        <dbReference type="ARBA" id="ARBA00047942"/>
    </source>
</evidence>
<dbReference type="PANTHER" id="PTHR33841">
    <property type="entry name" value="DNA METHYLTRANSFERASE YEEA-RELATED"/>
    <property type="match status" value="1"/>
</dbReference>
<evidence type="ECO:0000256" key="2">
    <source>
        <dbReference type="ARBA" id="ARBA00022603"/>
    </source>
</evidence>
<keyword evidence="2" id="KW-0489">Methyltransferase</keyword>
<evidence type="ECO:0000313" key="5">
    <source>
        <dbReference type="EMBL" id="MPN04051.1"/>
    </source>
</evidence>
<keyword evidence="3" id="KW-0808">Transferase</keyword>
<dbReference type="GO" id="GO:0032259">
    <property type="term" value="P:methylation"/>
    <property type="evidence" value="ECO:0007669"/>
    <property type="project" value="UniProtKB-KW"/>
</dbReference>
<accession>A0A645EPV1</accession>
<dbReference type="InterPro" id="IPR050953">
    <property type="entry name" value="N4_N6_ade-DNA_methylase"/>
</dbReference>
<evidence type="ECO:0000256" key="3">
    <source>
        <dbReference type="ARBA" id="ARBA00022679"/>
    </source>
</evidence>
<comment type="caution">
    <text evidence="5">The sequence shown here is derived from an EMBL/GenBank/DDBJ whole genome shotgun (WGS) entry which is preliminary data.</text>
</comment>
<protein>
    <recommendedName>
        <fullName evidence="1">site-specific DNA-methyltransferase (adenine-specific)</fullName>
        <ecNumber evidence="1">2.1.1.72</ecNumber>
    </recommendedName>
</protein>
<dbReference type="EMBL" id="VSSQ01049976">
    <property type="protein sequence ID" value="MPN04051.1"/>
    <property type="molecule type" value="Genomic_DNA"/>
</dbReference>
<gene>
    <name evidence="5" type="ORF">SDC9_151287</name>
</gene>
<dbReference type="GO" id="GO:0009007">
    <property type="term" value="F:site-specific DNA-methyltransferase (adenine-specific) activity"/>
    <property type="evidence" value="ECO:0007669"/>
    <property type="project" value="UniProtKB-EC"/>
</dbReference>
<name>A0A645EPV1_9ZZZZ</name>
<organism evidence="5">
    <name type="scientific">bioreactor metagenome</name>
    <dbReference type="NCBI Taxonomy" id="1076179"/>
    <lineage>
        <taxon>unclassified sequences</taxon>
        <taxon>metagenomes</taxon>
        <taxon>ecological metagenomes</taxon>
    </lineage>
</organism>
<dbReference type="AlphaFoldDB" id="A0A645EPV1"/>
<evidence type="ECO:0000256" key="1">
    <source>
        <dbReference type="ARBA" id="ARBA00011900"/>
    </source>
</evidence>
<reference evidence="5" key="1">
    <citation type="submission" date="2019-08" db="EMBL/GenBank/DDBJ databases">
        <authorList>
            <person name="Kucharzyk K."/>
            <person name="Murdoch R.W."/>
            <person name="Higgins S."/>
            <person name="Loffler F."/>
        </authorList>
    </citation>
    <scope>NUCLEOTIDE SEQUENCE</scope>
</reference>
<sequence length="318" mass="36157">MAMINIPVWMFITSYKALRSNLLRNNKIVNMLHFGRGVFGSDFGSTAFVISKANVEGYIAVFQKLYLVHGAVDTVGQKEQWFFEGIGKYTVSQSQFLKIPSTPLAYWVSSNFINSFTDGKLIGKLGQVSEGIKTGDNDRFLRYWYEIQSPKFSFAQKAAEYKWVPYHKGGDFRKWFGNNTYAINWGNDGQEIRSQSNSGLQGKSMYFTSVVGYSKISARGNPMRYFDEGVLFDSMAPSILLSKRQLYVLGLLNTVVGIHYIRVLNPTMATQVGDIKNIPVIVKESETVENIVKSNISLSRTDWDNFETSWDFKRHPLL</sequence>
<dbReference type="PANTHER" id="PTHR33841:SF1">
    <property type="entry name" value="DNA METHYLTRANSFERASE A"/>
    <property type="match status" value="1"/>
</dbReference>
<dbReference type="EC" id="2.1.1.72" evidence="1"/>
<comment type="catalytic activity">
    <reaction evidence="4">
        <text>a 2'-deoxyadenosine in DNA + S-adenosyl-L-methionine = an N(6)-methyl-2'-deoxyadenosine in DNA + S-adenosyl-L-homocysteine + H(+)</text>
        <dbReference type="Rhea" id="RHEA:15197"/>
        <dbReference type="Rhea" id="RHEA-COMP:12418"/>
        <dbReference type="Rhea" id="RHEA-COMP:12419"/>
        <dbReference type="ChEBI" id="CHEBI:15378"/>
        <dbReference type="ChEBI" id="CHEBI:57856"/>
        <dbReference type="ChEBI" id="CHEBI:59789"/>
        <dbReference type="ChEBI" id="CHEBI:90615"/>
        <dbReference type="ChEBI" id="CHEBI:90616"/>
        <dbReference type="EC" id="2.1.1.72"/>
    </reaction>
</comment>
<proteinExistence type="predicted"/>